<accession>A0A9X1PT80</accession>
<comment type="caution">
    <text evidence="8">The sequence shown here is derived from an EMBL/GenBank/DDBJ whole genome shotgun (WGS) entry which is preliminary data.</text>
</comment>
<dbReference type="Proteomes" id="UP001139384">
    <property type="component" value="Unassembled WGS sequence"/>
</dbReference>
<dbReference type="PANTHER" id="PTHR36923:SF3">
    <property type="entry name" value="FERREDOXIN"/>
    <property type="match status" value="1"/>
</dbReference>
<keyword evidence="3" id="KW-0479">Metal-binding</keyword>
<evidence type="ECO:0000256" key="1">
    <source>
        <dbReference type="ARBA" id="ARBA00001927"/>
    </source>
</evidence>
<keyword evidence="7" id="KW-0003">3Fe-4S</keyword>
<evidence type="ECO:0000256" key="5">
    <source>
        <dbReference type="ARBA" id="ARBA00023004"/>
    </source>
</evidence>
<sequence length="79" mass="8499">MPAERTATSGTEAPAGIRVVARPDTCEGNALCMLALPDRFVLDERSRVVVEVAEVDEADYDDVAAAVRNCPTGSLRMEF</sequence>
<comment type="cofactor">
    <cofactor evidence="1">
        <name>[3Fe-4S] cluster</name>
        <dbReference type="ChEBI" id="CHEBI:21137"/>
    </cofactor>
</comment>
<dbReference type="EMBL" id="JAKEIP010000006">
    <property type="protein sequence ID" value="MCF1592591.1"/>
    <property type="molecule type" value="Genomic_DNA"/>
</dbReference>
<dbReference type="GO" id="GO:0051538">
    <property type="term" value="F:3 iron, 4 sulfur cluster binding"/>
    <property type="evidence" value="ECO:0007669"/>
    <property type="project" value="UniProtKB-KW"/>
</dbReference>
<name>A0A9X1PT80_STRM4</name>
<protein>
    <submittedName>
        <fullName evidence="8">Ferredoxin</fullName>
    </submittedName>
</protein>
<evidence type="ECO:0000313" key="8">
    <source>
        <dbReference type="EMBL" id="MCF1592591.1"/>
    </source>
</evidence>
<evidence type="ECO:0000256" key="7">
    <source>
        <dbReference type="ARBA" id="ARBA00023291"/>
    </source>
</evidence>
<dbReference type="InterPro" id="IPR051269">
    <property type="entry name" value="Fe-S_cluster_ET"/>
</dbReference>
<dbReference type="RefSeq" id="WP_234760902.1">
    <property type="nucleotide sequence ID" value="NZ_JAKEIP010000006.1"/>
</dbReference>
<dbReference type="PANTHER" id="PTHR36923">
    <property type="entry name" value="FERREDOXIN"/>
    <property type="match status" value="1"/>
</dbReference>
<dbReference type="Gene3D" id="3.30.70.20">
    <property type="match status" value="1"/>
</dbReference>
<dbReference type="Pfam" id="PF13459">
    <property type="entry name" value="Fer4_15"/>
    <property type="match status" value="1"/>
</dbReference>
<evidence type="ECO:0000256" key="6">
    <source>
        <dbReference type="ARBA" id="ARBA00023014"/>
    </source>
</evidence>
<keyword evidence="2" id="KW-0813">Transport</keyword>
<dbReference type="SUPFAM" id="SSF54862">
    <property type="entry name" value="4Fe-4S ferredoxins"/>
    <property type="match status" value="1"/>
</dbReference>
<dbReference type="GO" id="GO:0046872">
    <property type="term" value="F:metal ion binding"/>
    <property type="evidence" value="ECO:0007669"/>
    <property type="project" value="UniProtKB-KW"/>
</dbReference>
<evidence type="ECO:0000256" key="2">
    <source>
        <dbReference type="ARBA" id="ARBA00022448"/>
    </source>
</evidence>
<evidence type="ECO:0000256" key="3">
    <source>
        <dbReference type="ARBA" id="ARBA00022723"/>
    </source>
</evidence>
<evidence type="ECO:0000256" key="4">
    <source>
        <dbReference type="ARBA" id="ARBA00022982"/>
    </source>
</evidence>
<gene>
    <name evidence="8" type="ORF">L0P92_03270</name>
</gene>
<keyword evidence="4" id="KW-0249">Electron transport</keyword>
<keyword evidence="6" id="KW-0411">Iron-sulfur</keyword>
<dbReference type="AlphaFoldDB" id="A0A9X1PT80"/>
<evidence type="ECO:0000313" key="9">
    <source>
        <dbReference type="Proteomes" id="UP001139384"/>
    </source>
</evidence>
<keyword evidence="5" id="KW-0408">Iron</keyword>
<organism evidence="8 9">
    <name type="scientific">Streptomyces muensis</name>
    <dbReference type="NCBI Taxonomy" id="1077944"/>
    <lineage>
        <taxon>Bacteria</taxon>
        <taxon>Bacillati</taxon>
        <taxon>Actinomycetota</taxon>
        <taxon>Actinomycetes</taxon>
        <taxon>Kitasatosporales</taxon>
        <taxon>Streptomycetaceae</taxon>
        <taxon>Streptomyces</taxon>
    </lineage>
</organism>
<keyword evidence="9" id="KW-1185">Reference proteome</keyword>
<reference evidence="8" key="1">
    <citation type="submission" date="2022-01" db="EMBL/GenBank/DDBJ databases">
        <title>Draft Genome Sequences of Seven Type Strains of the Genus Streptomyces.</title>
        <authorList>
            <person name="Aziz S."/>
            <person name="Coretto E."/>
            <person name="Chronakova A."/>
            <person name="Sproer C."/>
            <person name="Huber K."/>
            <person name="Nouioui I."/>
            <person name="Gross H."/>
        </authorList>
    </citation>
    <scope>NUCLEOTIDE SEQUENCE</scope>
    <source>
        <strain evidence="8">DSM 103493</strain>
    </source>
</reference>
<proteinExistence type="predicted"/>